<keyword evidence="1 6" id="KW-0808">Transferase</keyword>
<feature type="compositionally biased region" description="Low complexity" evidence="3">
    <location>
        <begin position="412"/>
        <end position="435"/>
    </location>
</feature>
<dbReference type="GO" id="GO:0003841">
    <property type="term" value="F:1-acylglycerol-3-phosphate O-acyltransferase activity"/>
    <property type="evidence" value="ECO:0007669"/>
    <property type="project" value="TreeGrafter"/>
</dbReference>
<feature type="transmembrane region" description="Helical" evidence="4">
    <location>
        <begin position="88"/>
        <end position="116"/>
    </location>
</feature>
<dbReference type="Pfam" id="PF13548">
    <property type="entry name" value="DUF4126"/>
    <property type="match status" value="1"/>
</dbReference>
<dbReference type="Proteomes" id="UP000252355">
    <property type="component" value="Unassembled WGS sequence"/>
</dbReference>
<dbReference type="SUPFAM" id="SSF69593">
    <property type="entry name" value="Glycerol-3-phosphate (1)-acyltransferase"/>
    <property type="match status" value="1"/>
</dbReference>
<keyword evidence="4" id="KW-0812">Transmembrane</keyword>
<evidence type="ECO:0000313" key="7">
    <source>
        <dbReference type="Proteomes" id="UP000252355"/>
    </source>
</evidence>
<dbReference type="CDD" id="cd07989">
    <property type="entry name" value="LPLAT_AGPAT-like"/>
    <property type="match status" value="1"/>
</dbReference>
<proteinExistence type="predicted"/>
<keyword evidence="4" id="KW-0472">Membrane</keyword>
<protein>
    <submittedName>
        <fullName evidence="6">1-acyl-sn-glycerol-3-phosphate acyltransferase</fullName>
    </submittedName>
</protein>
<dbReference type="SMART" id="SM00563">
    <property type="entry name" value="PlsC"/>
    <property type="match status" value="1"/>
</dbReference>
<dbReference type="EMBL" id="QOQW01000021">
    <property type="protein sequence ID" value="RCK78582.1"/>
    <property type="molecule type" value="Genomic_DNA"/>
</dbReference>
<reference evidence="6 7" key="1">
    <citation type="submission" date="2018-05" db="EMBL/GenBank/DDBJ databases">
        <title>A metagenomic window into the 2 km-deep terrestrial subsurface aquifer revealed taxonomically and functionally diverse microbial community comprising novel uncultured bacterial lineages.</title>
        <authorList>
            <person name="Kadnikov V.V."/>
            <person name="Mardanov A.V."/>
            <person name="Beletsky A.V."/>
            <person name="Banks D."/>
            <person name="Pimenov N.V."/>
            <person name="Frank Y.A."/>
            <person name="Karnachuk O.V."/>
            <person name="Ravin N.V."/>
        </authorList>
    </citation>
    <scope>NUCLEOTIDE SEQUENCE [LARGE SCALE GENOMIC DNA]</scope>
    <source>
        <strain evidence="6">BY5</strain>
    </source>
</reference>
<feature type="transmembrane region" description="Helical" evidence="4">
    <location>
        <begin position="43"/>
        <end position="68"/>
    </location>
</feature>
<dbReference type="InterPro" id="IPR002123">
    <property type="entry name" value="Plipid/glycerol_acylTrfase"/>
</dbReference>
<gene>
    <name evidence="6" type="ORF">OZSIB_1304</name>
</gene>
<accession>A0A367ZMG1</accession>
<evidence type="ECO:0000256" key="3">
    <source>
        <dbReference type="SAM" id="MobiDB-lite"/>
    </source>
</evidence>
<evidence type="ECO:0000313" key="6">
    <source>
        <dbReference type="EMBL" id="RCK78582.1"/>
    </source>
</evidence>
<name>A0A367ZMG1_9BACT</name>
<sequence length="435" mass="46742">MDYLLPIVTGVCLSACTGFRAFLPPFLIGLVQRFLPVPWMAPVFPGLAFLAQTPVLVALGVATAVEFLGDKVPWVDHLLDLLSLPVKALFTAVLTFSLIPSGDYAWFFLVVALVLNEGATVTAHSGKAGLRAVSTVTTAGTANSAISVFEDIAVAIGTILALVLPVVALLILGGLLYRSVRFLFGKRGGNEGWIAQTKPSLWIYRLAQHLSWIWFKIYNRMSIAGQEHCPRQGPLVIVANHASALDGFVLGSCLPRPVFIMVKREAFDNPISGWFLRKVLAFPVDRGKPDAAAVKTSIKVLQEGNALGLFPEGTRNPRGLVRPFKPGAIRLAIRHKAPILPAFIDGNHLMNPPHTVVPRPARLQVAFGPLIDVAALLAQGKTEEQISDLLYQEVTALGQRLRGQDVRDYSEHPPANGEEPAPAAGGERSSSAAAG</sequence>
<evidence type="ECO:0000256" key="2">
    <source>
        <dbReference type="ARBA" id="ARBA00023315"/>
    </source>
</evidence>
<dbReference type="Pfam" id="PF01553">
    <property type="entry name" value="Acyltransferase"/>
    <property type="match status" value="1"/>
</dbReference>
<dbReference type="PANTHER" id="PTHR10434:SF11">
    <property type="entry name" value="1-ACYL-SN-GLYCEROL-3-PHOSPHATE ACYLTRANSFERASE"/>
    <property type="match status" value="1"/>
</dbReference>
<keyword evidence="4" id="KW-1133">Transmembrane helix</keyword>
<dbReference type="PANTHER" id="PTHR10434">
    <property type="entry name" value="1-ACYL-SN-GLYCEROL-3-PHOSPHATE ACYLTRANSFERASE"/>
    <property type="match status" value="1"/>
</dbReference>
<evidence type="ECO:0000259" key="5">
    <source>
        <dbReference type="SMART" id="SM00563"/>
    </source>
</evidence>
<dbReference type="AlphaFoldDB" id="A0A367ZMG1"/>
<organism evidence="6 7">
    <name type="scientific">Candidatus Ozemobacter sibiricus</name>
    <dbReference type="NCBI Taxonomy" id="2268124"/>
    <lineage>
        <taxon>Bacteria</taxon>
        <taxon>Candidatus Ozemobacteria</taxon>
        <taxon>Candidatus Ozemobacterales</taxon>
        <taxon>Candidatus Ozemobacteraceae</taxon>
        <taxon>Candidatus Ozemobacter</taxon>
    </lineage>
</organism>
<evidence type="ECO:0000256" key="4">
    <source>
        <dbReference type="SAM" id="Phobius"/>
    </source>
</evidence>
<evidence type="ECO:0000256" key="1">
    <source>
        <dbReference type="ARBA" id="ARBA00022679"/>
    </source>
</evidence>
<comment type="caution">
    <text evidence="6">The sequence shown here is derived from an EMBL/GenBank/DDBJ whole genome shotgun (WGS) entry which is preliminary data.</text>
</comment>
<keyword evidence="2 6" id="KW-0012">Acyltransferase</keyword>
<feature type="transmembrane region" description="Helical" evidence="4">
    <location>
        <begin position="6"/>
        <end position="31"/>
    </location>
</feature>
<feature type="transmembrane region" description="Helical" evidence="4">
    <location>
        <begin position="152"/>
        <end position="177"/>
    </location>
</feature>
<dbReference type="InterPro" id="IPR025196">
    <property type="entry name" value="DUF4126"/>
</dbReference>
<dbReference type="GO" id="GO:0006654">
    <property type="term" value="P:phosphatidic acid biosynthetic process"/>
    <property type="evidence" value="ECO:0007669"/>
    <property type="project" value="TreeGrafter"/>
</dbReference>
<feature type="domain" description="Phospholipid/glycerol acyltransferase" evidence="5">
    <location>
        <begin position="235"/>
        <end position="347"/>
    </location>
</feature>
<feature type="region of interest" description="Disordered" evidence="3">
    <location>
        <begin position="403"/>
        <end position="435"/>
    </location>
</feature>